<accession>A0A0P1G9N5</accession>
<proteinExistence type="predicted"/>
<dbReference type="InterPro" id="IPR023214">
    <property type="entry name" value="HAD_sf"/>
</dbReference>
<dbReference type="Gene3D" id="3.40.50.1000">
    <property type="entry name" value="HAD superfamily/HAD-like"/>
    <property type="match status" value="1"/>
</dbReference>
<dbReference type="GO" id="GO:0016740">
    <property type="term" value="F:transferase activity"/>
    <property type="evidence" value="ECO:0007669"/>
    <property type="project" value="UniProtKB-KW"/>
</dbReference>
<reference evidence="1 3" key="2">
    <citation type="submission" date="2015-09" db="EMBL/GenBank/DDBJ databases">
        <authorList>
            <person name="Rodrigo-Torres L."/>
            <person name="Arahal D.R."/>
        </authorList>
    </citation>
    <scope>NUCLEOTIDE SEQUENCE [LARGE SCALE GENOMIC DNA]</scope>
    <source>
        <strain evidence="1 3">CECT 5118</strain>
    </source>
</reference>
<dbReference type="Proteomes" id="UP000051887">
    <property type="component" value="Unassembled WGS sequence"/>
</dbReference>
<sequence length="415" mass="46272">MPKLKGVIFSLRDVVVRSGKMDAAIFEEFKRLVLWLVANDLQPVFVGNNSWTITSADGTKTPFQEFVTANIGEFDWFMADSCPMPYKPQKASTEYVLNELGWEKHEAVYVGNTETDMRTARNGGLLFLNALWHGEANDYGFKFDSPKDIARFIDCFYIGIHSWFWALEDEDLQVYSLAPFSTMSARYQDAHGFSHHARNTAKSGGGDPVFWGRLLASSVYSSGLAEDISFVTSYPGHSTTSAEPSVNTALTIFADCMQAKFIPDLLVRHTTAQKSQNARIAGKAVGVKNQIDTIHLNPAPLKTKKGDRYKSPPLKKGKTVLIVDDFCTQGNSFEAARAYIAATGAKVLCLSWLKTINTDYNELKPMVTVKNPYGPNTVADEPTKVTHWFSSHVVNPAATSDLSAVFEKYYHWDWP</sequence>
<dbReference type="EMBL" id="CYSB01000018">
    <property type="protein sequence ID" value="CUH64746.1"/>
    <property type="molecule type" value="Genomic_DNA"/>
</dbReference>
<keyword evidence="2" id="KW-0808">Transferase</keyword>
<dbReference type="Gene3D" id="3.40.50.2020">
    <property type="match status" value="1"/>
</dbReference>
<dbReference type="OrthoDB" id="3318162at2"/>
<dbReference type="Proteomes" id="UP000051086">
    <property type="component" value="Unassembled WGS sequence"/>
</dbReference>
<dbReference type="AlphaFoldDB" id="A0A0P1G9N5"/>
<dbReference type="InterPro" id="IPR036412">
    <property type="entry name" value="HAD-like_sf"/>
</dbReference>
<evidence type="ECO:0000313" key="3">
    <source>
        <dbReference type="Proteomes" id="UP000051086"/>
    </source>
</evidence>
<evidence type="ECO:0000313" key="1">
    <source>
        <dbReference type="EMBL" id="CUH64746.1"/>
    </source>
</evidence>
<evidence type="ECO:0000313" key="2">
    <source>
        <dbReference type="EMBL" id="CUH70248.1"/>
    </source>
</evidence>
<dbReference type="CDD" id="cd06223">
    <property type="entry name" value="PRTases_typeI"/>
    <property type="match status" value="1"/>
</dbReference>
<keyword evidence="3" id="KW-1185">Reference proteome</keyword>
<dbReference type="InterPro" id="IPR000836">
    <property type="entry name" value="PRTase_dom"/>
</dbReference>
<protein>
    <submittedName>
        <fullName evidence="2">Phosphoribosyl transferase domain protein</fullName>
    </submittedName>
</protein>
<dbReference type="EMBL" id="CYSC01000002">
    <property type="protein sequence ID" value="CUH70248.1"/>
    <property type="molecule type" value="Genomic_DNA"/>
</dbReference>
<dbReference type="SUPFAM" id="SSF56784">
    <property type="entry name" value="HAD-like"/>
    <property type="match status" value="1"/>
</dbReference>
<dbReference type="SUPFAM" id="SSF53271">
    <property type="entry name" value="PRTase-like"/>
    <property type="match status" value="1"/>
</dbReference>
<evidence type="ECO:0000313" key="4">
    <source>
        <dbReference type="Proteomes" id="UP000051887"/>
    </source>
</evidence>
<dbReference type="InterPro" id="IPR029057">
    <property type="entry name" value="PRTase-like"/>
</dbReference>
<gene>
    <name evidence="1" type="ORF">TL5118_01000</name>
    <name evidence="2" type="ORF">TL5120_00019</name>
</gene>
<reference evidence="2 4" key="1">
    <citation type="submission" date="2015-09" db="EMBL/GenBank/DDBJ databases">
        <authorList>
            <consortium name="Swine Surveillance"/>
        </authorList>
    </citation>
    <scope>NUCLEOTIDE SEQUENCE [LARGE SCALE GENOMIC DNA]</scope>
    <source>
        <strain evidence="2 4">5120</strain>
    </source>
</reference>
<organism evidence="2 4">
    <name type="scientific">Thalassovita autumnalis</name>
    <dbReference type="NCBI Taxonomy" id="2072972"/>
    <lineage>
        <taxon>Bacteria</taxon>
        <taxon>Pseudomonadati</taxon>
        <taxon>Pseudomonadota</taxon>
        <taxon>Alphaproteobacteria</taxon>
        <taxon>Rhodobacterales</taxon>
        <taxon>Roseobacteraceae</taxon>
        <taxon>Thalassovita</taxon>
    </lineage>
</organism>
<name>A0A0P1G9N5_9RHOB</name>